<dbReference type="Gene3D" id="3.10.580.10">
    <property type="entry name" value="CBS-domain"/>
    <property type="match status" value="1"/>
</dbReference>
<dbReference type="PROSITE" id="PS51846">
    <property type="entry name" value="CNNM"/>
    <property type="match status" value="1"/>
</dbReference>
<feature type="region of interest" description="Disordered" evidence="8">
    <location>
        <begin position="361"/>
        <end position="380"/>
    </location>
</feature>
<evidence type="ECO:0000313" key="13">
    <source>
        <dbReference type="Proteomes" id="UP001162131"/>
    </source>
</evidence>
<gene>
    <name evidence="12" type="ORF">BSTOLATCC_MIC61208</name>
</gene>
<keyword evidence="2 7" id="KW-0812">Transmembrane</keyword>
<dbReference type="InterPro" id="IPR046342">
    <property type="entry name" value="CBS_dom_sf"/>
</dbReference>
<name>A0AAU9K7Z6_9CILI</name>
<evidence type="ECO:0000256" key="8">
    <source>
        <dbReference type="SAM" id="MobiDB-lite"/>
    </source>
</evidence>
<evidence type="ECO:0008006" key="14">
    <source>
        <dbReference type="Google" id="ProtNLM"/>
    </source>
</evidence>
<evidence type="ECO:0000256" key="7">
    <source>
        <dbReference type="PROSITE-ProRule" id="PRU01193"/>
    </source>
</evidence>
<feature type="domain" description="CNNM transmembrane" evidence="11">
    <location>
        <begin position="23"/>
        <end position="203"/>
    </location>
</feature>
<evidence type="ECO:0000259" key="11">
    <source>
        <dbReference type="PROSITE" id="PS51846"/>
    </source>
</evidence>
<dbReference type="InterPro" id="IPR044751">
    <property type="entry name" value="Ion_transp-like_CBS"/>
</dbReference>
<dbReference type="EMBL" id="CAJZBQ010000058">
    <property type="protein sequence ID" value="CAG9334596.1"/>
    <property type="molecule type" value="Genomic_DNA"/>
</dbReference>
<comment type="caution">
    <text evidence="12">The sequence shown here is derived from an EMBL/GenBank/DDBJ whole genome shotgun (WGS) entry which is preliminary data.</text>
</comment>
<organism evidence="12 13">
    <name type="scientific">Blepharisma stoltei</name>
    <dbReference type="NCBI Taxonomy" id="1481888"/>
    <lineage>
        <taxon>Eukaryota</taxon>
        <taxon>Sar</taxon>
        <taxon>Alveolata</taxon>
        <taxon>Ciliophora</taxon>
        <taxon>Postciliodesmatophora</taxon>
        <taxon>Heterotrichea</taxon>
        <taxon>Heterotrichida</taxon>
        <taxon>Blepharismidae</taxon>
        <taxon>Blepharisma</taxon>
    </lineage>
</organism>
<dbReference type="GO" id="GO:0010960">
    <property type="term" value="P:magnesium ion homeostasis"/>
    <property type="evidence" value="ECO:0007669"/>
    <property type="project" value="InterPro"/>
</dbReference>
<keyword evidence="4 7" id="KW-1133">Transmembrane helix</keyword>
<dbReference type="InterPro" id="IPR045095">
    <property type="entry name" value="ACDP"/>
</dbReference>
<keyword evidence="5 7" id="KW-0472">Membrane</keyword>
<evidence type="ECO:0000256" key="9">
    <source>
        <dbReference type="SAM" id="Phobius"/>
    </source>
</evidence>
<dbReference type="GO" id="GO:0005737">
    <property type="term" value="C:cytoplasm"/>
    <property type="evidence" value="ECO:0007669"/>
    <property type="project" value="TreeGrafter"/>
</dbReference>
<dbReference type="SUPFAM" id="SSF54631">
    <property type="entry name" value="CBS-domain pair"/>
    <property type="match status" value="1"/>
</dbReference>
<dbReference type="PANTHER" id="PTHR12064:SF97">
    <property type="entry name" value="METAL TRANSPORTER CNNM-5"/>
    <property type="match status" value="1"/>
</dbReference>
<dbReference type="PANTHER" id="PTHR12064">
    <property type="entry name" value="METAL TRANSPORTER CNNM"/>
    <property type="match status" value="1"/>
</dbReference>
<reference evidence="12" key="1">
    <citation type="submission" date="2021-09" db="EMBL/GenBank/DDBJ databases">
        <authorList>
            <consortium name="AG Swart"/>
            <person name="Singh M."/>
            <person name="Singh A."/>
            <person name="Seah K."/>
            <person name="Emmerich C."/>
        </authorList>
    </citation>
    <scope>NUCLEOTIDE SEQUENCE</scope>
    <source>
        <strain evidence="12">ATCC30299</strain>
    </source>
</reference>
<comment type="subcellular location">
    <subcellularLocation>
        <location evidence="1">Membrane</location>
        <topology evidence="1">Multi-pass membrane protein</topology>
    </subcellularLocation>
</comment>
<dbReference type="GO" id="GO:0030026">
    <property type="term" value="P:intracellular manganese ion homeostasis"/>
    <property type="evidence" value="ECO:0007669"/>
    <property type="project" value="TreeGrafter"/>
</dbReference>
<evidence type="ECO:0000313" key="12">
    <source>
        <dbReference type="EMBL" id="CAG9334596.1"/>
    </source>
</evidence>
<accession>A0AAU9K7Z6</accession>
<dbReference type="GO" id="GO:0016020">
    <property type="term" value="C:membrane"/>
    <property type="evidence" value="ECO:0007669"/>
    <property type="project" value="UniProtKB-SubCell"/>
</dbReference>
<evidence type="ECO:0000256" key="3">
    <source>
        <dbReference type="ARBA" id="ARBA00022737"/>
    </source>
</evidence>
<evidence type="ECO:0000256" key="1">
    <source>
        <dbReference type="ARBA" id="ARBA00004141"/>
    </source>
</evidence>
<feature type="transmembrane region" description="Helical" evidence="9">
    <location>
        <begin position="27"/>
        <end position="54"/>
    </location>
</feature>
<feature type="transmembrane region" description="Helical" evidence="9">
    <location>
        <begin position="112"/>
        <end position="131"/>
    </location>
</feature>
<protein>
    <recommendedName>
        <fullName evidence="14">CNNM transmembrane domain-containing protein</fullName>
    </recommendedName>
</protein>
<dbReference type="Proteomes" id="UP001162131">
    <property type="component" value="Unassembled WGS sequence"/>
</dbReference>
<dbReference type="PROSITE" id="PS51371">
    <property type="entry name" value="CBS"/>
    <property type="match status" value="1"/>
</dbReference>
<keyword evidence="3" id="KW-0677">Repeat</keyword>
<feature type="domain" description="CBS" evidence="10">
    <location>
        <begin position="293"/>
        <end position="352"/>
    </location>
</feature>
<keyword evidence="13" id="KW-1185">Reference proteome</keyword>
<dbReference type="InterPro" id="IPR000644">
    <property type="entry name" value="CBS_dom"/>
</dbReference>
<dbReference type="Pfam" id="PF01595">
    <property type="entry name" value="CNNM"/>
    <property type="match status" value="1"/>
</dbReference>
<dbReference type="AlphaFoldDB" id="A0AAU9K7Z6"/>
<keyword evidence="6" id="KW-0129">CBS domain</keyword>
<evidence type="ECO:0000256" key="4">
    <source>
        <dbReference type="ARBA" id="ARBA00022989"/>
    </source>
</evidence>
<dbReference type="CDD" id="cd04590">
    <property type="entry name" value="CBS_pair_CorC_HlyC_assoc"/>
    <property type="match status" value="1"/>
</dbReference>
<evidence type="ECO:0000256" key="5">
    <source>
        <dbReference type="ARBA" id="ARBA00023136"/>
    </source>
</evidence>
<dbReference type="InterPro" id="IPR002550">
    <property type="entry name" value="CNNM"/>
</dbReference>
<proteinExistence type="predicted"/>
<dbReference type="Pfam" id="PF00571">
    <property type="entry name" value="CBS"/>
    <property type="match status" value="1"/>
</dbReference>
<evidence type="ECO:0000256" key="2">
    <source>
        <dbReference type="ARBA" id="ARBA00022692"/>
    </source>
</evidence>
<evidence type="ECO:0000256" key="6">
    <source>
        <dbReference type="PROSITE-ProRule" id="PRU00703"/>
    </source>
</evidence>
<evidence type="ECO:0000259" key="10">
    <source>
        <dbReference type="PROSITE" id="PS51371"/>
    </source>
</evidence>
<sequence>MFYALFLVSGLLVEEHTQVEPLTPGEYTLYSLISLGLVLFAGLMSGLTVGLMGIDENDLHLKLACGSEEEREQAKRLLPVITQHHWLLVTLLLANAIAMEALPIFLGHMVGGIIAVILSTLLIFVFGEVLPMSILTGPKQWELSSKAIPIVKFLMYIFYPISKPSAWLLDRWLGLSHSKGWDNDHLKTIISLHASNGTPDKDAFIPGQIKLIHGAIDMKQKIVKSHMIDISKVYCLSSDLILTKSMLKSITQKGHSRVPIYYKNNPQEIIGILLMKNLVGIDENCTIESSGIKLKEAMFVKQETTILDMLNMLQQQNKHMAFVTESDNKRIIGIITMEDVLEAILNAEILDEEDYDRISKIMKSTPPRSRSGSKDGLQYTKKNLFKPFSISQGDDYRLMEP</sequence>